<protein>
    <submittedName>
        <fullName evidence="1">Uncharacterized protein</fullName>
    </submittedName>
</protein>
<dbReference type="OrthoDB" id="9800955at2"/>
<gene>
    <name evidence="1" type="ORF">C1280_27750</name>
</gene>
<dbReference type="EMBL" id="CP025958">
    <property type="protein sequence ID" value="AWM40405.1"/>
    <property type="molecule type" value="Genomic_DNA"/>
</dbReference>
<evidence type="ECO:0000313" key="1">
    <source>
        <dbReference type="EMBL" id="AWM40405.1"/>
    </source>
</evidence>
<proteinExistence type="predicted"/>
<keyword evidence="2" id="KW-1185">Reference proteome</keyword>
<dbReference type="KEGG" id="gog:C1280_27750"/>
<name>A0A2Z3HBQ5_9BACT</name>
<dbReference type="AlphaFoldDB" id="A0A2Z3HBQ5"/>
<evidence type="ECO:0000313" key="2">
    <source>
        <dbReference type="Proteomes" id="UP000245802"/>
    </source>
</evidence>
<accession>A0A2Z3HBQ5</accession>
<reference evidence="1 2" key="1">
    <citation type="submission" date="2018-01" db="EMBL/GenBank/DDBJ databases">
        <title>G. obscuriglobus.</title>
        <authorList>
            <person name="Franke J."/>
            <person name="Blomberg W."/>
            <person name="Selmecki A."/>
        </authorList>
    </citation>
    <scope>NUCLEOTIDE SEQUENCE [LARGE SCALE GENOMIC DNA]</scope>
    <source>
        <strain evidence="1 2">DSM 5831</strain>
    </source>
</reference>
<dbReference type="Proteomes" id="UP000245802">
    <property type="component" value="Chromosome"/>
</dbReference>
<sequence>MSWLSKLPGRPKMLNPALHLTPPSDLRCVAHSILAVQVSLLFGTRGTQMEYFSGLPWPPDLCNPEKVSHGLATMLRAMGELPLPRGDGVRAYRLYAEPTWGRRCSIRLEVAASGWRVTRRRGFLPQDAAIDQPQEFEERGLTAVESAEVERALAIYRCGHSPCWFRTTG</sequence>
<dbReference type="RefSeq" id="WP_109571259.1">
    <property type="nucleotide sequence ID" value="NZ_CP025958.1"/>
</dbReference>
<organism evidence="1 2">
    <name type="scientific">Gemmata obscuriglobus</name>
    <dbReference type="NCBI Taxonomy" id="114"/>
    <lineage>
        <taxon>Bacteria</taxon>
        <taxon>Pseudomonadati</taxon>
        <taxon>Planctomycetota</taxon>
        <taxon>Planctomycetia</taxon>
        <taxon>Gemmatales</taxon>
        <taxon>Gemmataceae</taxon>
        <taxon>Gemmata</taxon>
    </lineage>
</organism>